<keyword evidence="1" id="KW-1133">Transmembrane helix</keyword>
<evidence type="ECO:0000313" key="3">
    <source>
        <dbReference type="Proteomes" id="UP000791440"/>
    </source>
</evidence>
<dbReference type="AlphaFoldDB" id="A0A921YN30"/>
<dbReference type="EMBL" id="JH668291">
    <property type="protein sequence ID" value="KAG6442120.1"/>
    <property type="molecule type" value="Genomic_DNA"/>
</dbReference>
<keyword evidence="3" id="KW-1185">Reference proteome</keyword>
<reference evidence="2" key="2">
    <citation type="submission" date="2020-12" db="EMBL/GenBank/DDBJ databases">
        <authorList>
            <person name="Kanost M."/>
        </authorList>
    </citation>
    <scope>NUCLEOTIDE SEQUENCE</scope>
</reference>
<dbReference type="Proteomes" id="UP000791440">
    <property type="component" value="Unassembled WGS sequence"/>
</dbReference>
<accession>A0A921YN30</accession>
<protein>
    <submittedName>
        <fullName evidence="2">Uncharacterized protein</fullName>
    </submittedName>
</protein>
<proteinExistence type="predicted"/>
<reference evidence="2" key="1">
    <citation type="journal article" date="2016" name="Insect Biochem. Mol. Biol.">
        <title>Multifaceted biological insights from a draft genome sequence of the tobacco hornworm moth, Manduca sexta.</title>
        <authorList>
            <person name="Kanost M.R."/>
            <person name="Arrese E.L."/>
            <person name="Cao X."/>
            <person name="Chen Y.R."/>
            <person name="Chellapilla S."/>
            <person name="Goldsmith M.R."/>
            <person name="Grosse-Wilde E."/>
            <person name="Heckel D.G."/>
            <person name="Herndon N."/>
            <person name="Jiang H."/>
            <person name="Papanicolaou A."/>
            <person name="Qu J."/>
            <person name="Soulages J.L."/>
            <person name="Vogel H."/>
            <person name="Walters J."/>
            <person name="Waterhouse R.M."/>
            <person name="Ahn S.J."/>
            <person name="Almeida F.C."/>
            <person name="An C."/>
            <person name="Aqrawi P."/>
            <person name="Bretschneider A."/>
            <person name="Bryant W.B."/>
            <person name="Bucks S."/>
            <person name="Chao H."/>
            <person name="Chevignon G."/>
            <person name="Christen J.M."/>
            <person name="Clarke D.F."/>
            <person name="Dittmer N.T."/>
            <person name="Ferguson L.C.F."/>
            <person name="Garavelou S."/>
            <person name="Gordon K.H.J."/>
            <person name="Gunaratna R.T."/>
            <person name="Han Y."/>
            <person name="Hauser F."/>
            <person name="He Y."/>
            <person name="Heidel-Fischer H."/>
            <person name="Hirsh A."/>
            <person name="Hu Y."/>
            <person name="Jiang H."/>
            <person name="Kalra D."/>
            <person name="Klinner C."/>
            <person name="Konig C."/>
            <person name="Kovar C."/>
            <person name="Kroll A.R."/>
            <person name="Kuwar S.S."/>
            <person name="Lee S.L."/>
            <person name="Lehman R."/>
            <person name="Li K."/>
            <person name="Li Z."/>
            <person name="Liang H."/>
            <person name="Lovelace S."/>
            <person name="Lu Z."/>
            <person name="Mansfield J.H."/>
            <person name="McCulloch K.J."/>
            <person name="Mathew T."/>
            <person name="Morton B."/>
            <person name="Muzny D.M."/>
            <person name="Neunemann D."/>
            <person name="Ongeri F."/>
            <person name="Pauchet Y."/>
            <person name="Pu L.L."/>
            <person name="Pyrousis I."/>
            <person name="Rao X.J."/>
            <person name="Redding A."/>
            <person name="Roesel C."/>
            <person name="Sanchez-Gracia A."/>
            <person name="Schaack S."/>
            <person name="Shukla A."/>
            <person name="Tetreau G."/>
            <person name="Wang Y."/>
            <person name="Xiong G.H."/>
            <person name="Traut W."/>
            <person name="Walsh T.K."/>
            <person name="Worley K.C."/>
            <person name="Wu D."/>
            <person name="Wu W."/>
            <person name="Wu Y.Q."/>
            <person name="Zhang X."/>
            <person name="Zou Z."/>
            <person name="Zucker H."/>
            <person name="Briscoe A.D."/>
            <person name="Burmester T."/>
            <person name="Clem R.J."/>
            <person name="Feyereisen R."/>
            <person name="Grimmelikhuijzen C.J.P."/>
            <person name="Hamodrakas S.J."/>
            <person name="Hansson B.S."/>
            <person name="Huguet E."/>
            <person name="Jermiin L.S."/>
            <person name="Lan Q."/>
            <person name="Lehman H.K."/>
            <person name="Lorenzen M."/>
            <person name="Merzendorfer H."/>
            <person name="Michalopoulos I."/>
            <person name="Morton D.B."/>
            <person name="Muthukrishnan S."/>
            <person name="Oakeshott J.G."/>
            <person name="Palmer W."/>
            <person name="Park Y."/>
            <person name="Passarelli A.L."/>
            <person name="Rozas J."/>
            <person name="Schwartz L.M."/>
            <person name="Smith W."/>
            <person name="Southgate A."/>
            <person name="Vilcinskas A."/>
            <person name="Vogt R."/>
            <person name="Wang P."/>
            <person name="Werren J."/>
            <person name="Yu X.Q."/>
            <person name="Zhou J.J."/>
            <person name="Brown S.J."/>
            <person name="Scherer S.E."/>
            <person name="Richards S."/>
            <person name="Blissard G.W."/>
        </authorList>
    </citation>
    <scope>NUCLEOTIDE SEQUENCE</scope>
</reference>
<evidence type="ECO:0000313" key="2">
    <source>
        <dbReference type="EMBL" id="KAG6442120.1"/>
    </source>
</evidence>
<sequence length="119" mass="13481">MYTNEDTDEMLSNQTDSELTYVNSMNLASYVVWHLEEHHRTIYLILFLLFLCLILLDRIERSESPEVVGIFGPSPEIQGPVDELAFAEEAIPTPKSCSNLDKDMKTQIPSVDAITSQCN</sequence>
<keyword evidence="1" id="KW-0812">Transmembrane</keyword>
<keyword evidence="1" id="KW-0472">Membrane</keyword>
<name>A0A921YN30_MANSE</name>
<comment type="caution">
    <text evidence="2">The sequence shown here is derived from an EMBL/GenBank/DDBJ whole genome shotgun (WGS) entry which is preliminary data.</text>
</comment>
<feature type="transmembrane region" description="Helical" evidence="1">
    <location>
        <begin position="40"/>
        <end position="56"/>
    </location>
</feature>
<organism evidence="2 3">
    <name type="scientific">Manduca sexta</name>
    <name type="common">Tobacco hawkmoth</name>
    <name type="synonym">Tobacco hornworm</name>
    <dbReference type="NCBI Taxonomy" id="7130"/>
    <lineage>
        <taxon>Eukaryota</taxon>
        <taxon>Metazoa</taxon>
        <taxon>Ecdysozoa</taxon>
        <taxon>Arthropoda</taxon>
        <taxon>Hexapoda</taxon>
        <taxon>Insecta</taxon>
        <taxon>Pterygota</taxon>
        <taxon>Neoptera</taxon>
        <taxon>Endopterygota</taxon>
        <taxon>Lepidoptera</taxon>
        <taxon>Glossata</taxon>
        <taxon>Ditrysia</taxon>
        <taxon>Bombycoidea</taxon>
        <taxon>Sphingidae</taxon>
        <taxon>Sphinginae</taxon>
        <taxon>Sphingini</taxon>
        <taxon>Manduca</taxon>
    </lineage>
</organism>
<gene>
    <name evidence="2" type="ORF">O3G_MSEX002189</name>
</gene>
<evidence type="ECO:0000256" key="1">
    <source>
        <dbReference type="SAM" id="Phobius"/>
    </source>
</evidence>